<dbReference type="Gene3D" id="3.40.50.200">
    <property type="entry name" value="Peptidase S8/S53 domain"/>
    <property type="match status" value="1"/>
</dbReference>
<evidence type="ECO:0000256" key="6">
    <source>
        <dbReference type="SAM" id="SignalP"/>
    </source>
</evidence>
<keyword evidence="3 4" id="KW-0720">Serine protease</keyword>
<accession>A0A0P7BCP8</accession>
<proteinExistence type="inferred from homology"/>
<comment type="caution">
    <text evidence="7">The sequence shown here is derived from an EMBL/GenBank/DDBJ whole genome shotgun (WGS) entry which is preliminary data.</text>
</comment>
<feature type="active site" description="Charge relay system" evidence="4">
    <location>
        <position position="779"/>
    </location>
</feature>
<feature type="region of interest" description="Disordered" evidence="5">
    <location>
        <begin position="549"/>
        <end position="604"/>
    </location>
</feature>
<feature type="compositionally biased region" description="Low complexity" evidence="5">
    <location>
        <begin position="239"/>
        <end position="263"/>
    </location>
</feature>
<feature type="compositionally biased region" description="Low complexity" evidence="5">
    <location>
        <begin position="566"/>
        <end position="591"/>
    </location>
</feature>
<feature type="region of interest" description="Disordered" evidence="5">
    <location>
        <begin position="1032"/>
        <end position="1145"/>
    </location>
</feature>
<keyword evidence="2 4" id="KW-0645">Protease</keyword>
<dbReference type="InterPro" id="IPR036852">
    <property type="entry name" value="Peptidase_S8/S53_dom_sf"/>
</dbReference>
<evidence type="ECO:0000256" key="3">
    <source>
        <dbReference type="ARBA" id="ARBA00022825"/>
    </source>
</evidence>
<gene>
    <name evidence="7" type="ORF">AK830_g2010</name>
</gene>
<organism evidence="7 8">
    <name type="scientific">Neonectria ditissima</name>
    <dbReference type="NCBI Taxonomy" id="78410"/>
    <lineage>
        <taxon>Eukaryota</taxon>
        <taxon>Fungi</taxon>
        <taxon>Dikarya</taxon>
        <taxon>Ascomycota</taxon>
        <taxon>Pezizomycotina</taxon>
        <taxon>Sordariomycetes</taxon>
        <taxon>Hypocreomycetidae</taxon>
        <taxon>Hypocreales</taxon>
        <taxon>Nectriaceae</taxon>
        <taxon>Neonectria</taxon>
    </lineage>
</organism>
<feature type="compositionally biased region" description="Low complexity" evidence="5">
    <location>
        <begin position="172"/>
        <end position="205"/>
    </location>
</feature>
<comment type="similarity">
    <text evidence="1 4">Belongs to the peptidase S8 family.</text>
</comment>
<feature type="compositionally biased region" description="Low complexity" evidence="5">
    <location>
        <begin position="279"/>
        <end position="294"/>
    </location>
</feature>
<dbReference type="OrthoDB" id="1896086at2759"/>
<dbReference type="GO" id="GO:0006508">
    <property type="term" value="P:proteolysis"/>
    <property type="evidence" value="ECO:0007669"/>
    <property type="project" value="UniProtKB-KW"/>
</dbReference>
<evidence type="ECO:0000313" key="8">
    <source>
        <dbReference type="Proteomes" id="UP000050424"/>
    </source>
</evidence>
<dbReference type="STRING" id="78410.A0A0P7BCP8"/>
<feature type="compositionally biased region" description="Low complexity" evidence="5">
    <location>
        <begin position="347"/>
        <end position="450"/>
    </location>
</feature>
<keyword evidence="4" id="KW-0378">Hydrolase</keyword>
<feature type="active site" description="Charge relay system" evidence="4">
    <location>
        <position position="737"/>
    </location>
</feature>
<dbReference type="PANTHER" id="PTHR43806">
    <property type="entry name" value="PEPTIDASE S8"/>
    <property type="match status" value="1"/>
</dbReference>
<evidence type="ECO:0008006" key="9">
    <source>
        <dbReference type="Google" id="ProtNLM"/>
    </source>
</evidence>
<feature type="active site" description="Charge relay system" evidence="4">
    <location>
        <position position="971"/>
    </location>
</feature>
<feature type="compositionally biased region" description="Low complexity" evidence="5">
    <location>
        <begin position="1061"/>
        <end position="1078"/>
    </location>
</feature>
<evidence type="ECO:0000256" key="2">
    <source>
        <dbReference type="ARBA" id="ARBA00022670"/>
    </source>
</evidence>
<dbReference type="GO" id="GO:0004252">
    <property type="term" value="F:serine-type endopeptidase activity"/>
    <property type="evidence" value="ECO:0007669"/>
    <property type="project" value="UniProtKB-UniRule"/>
</dbReference>
<feature type="compositionally biased region" description="Polar residues" evidence="5">
    <location>
        <begin position="451"/>
        <end position="492"/>
    </location>
</feature>
<name>A0A0P7BCP8_9HYPO</name>
<dbReference type="Proteomes" id="UP000050424">
    <property type="component" value="Unassembled WGS sequence"/>
</dbReference>
<dbReference type="PROSITE" id="PS51892">
    <property type="entry name" value="SUBTILASE"/>
    <property type="match status" value="1"/>
</dbReference>
<evidence type="ECO:0000256" key="5">
    <source>
        <dbReference type="SAM" id="MobiDB-lite"/>
    </source>
</evidence>
<dbReference type="PANTHER" id="PTHR43806:SF58">
    <property type="entry name" value="ALKALINE PROTEASE 1-RELATED"/>
    <property type="match status" value="1"/>
</dbReference>
<reference evidence="7 8" key="1">
    <citation type="submission" date="2015-09" db="EMBL/GenBank/DDBJ databases">
        <title>Draft genome of a European isolate of the apple canker pathogen Neonectria ditissima.</title>
        <authorList>
            <person name="Gomez-Cortecero A."/>
            <person name="Harrison R.J."/>
            <person name="Armitage A.D."/>
        </authorList>
    </citation>
    <scope>NUCLEOTIDE SEQUENCE [LARGE SCALE GENOMIC DNA]</scope>
    <source>
        <strain evidence="7 8">R09/05</strain>
    </source>
</reference>
<feature type="compositionally biased region" description="Polar residues" evidence="5">
    <location>
        <begin position="79"/>
        <end position="171"/>
    </location>
</feature>
<sequence length="1206" mass="124011">MLPTAAITALVLALSGVQAEKLNLCHPSSLSLTSASETNADSTSFTYKLGETSTAQTTDSLWTNTLTASNATTTRSSWLPGQSSHTGLSETDTFSETPVSGTTPLSSGFSHTASTNTPQSGSGIDQGSSTENAGSGTPTGATGIQTGQPSNTGEHSGTNTAKTGTDTASQDTNTGTENPTETGHSSDATATQSGSATVTTSGASTDQSGAGTISGITSDVTGTETLSGATTDGASGTDSTALGTSSEETATSTETASETGTLSRTETSQTLATDSTVSETTLEDTATGTETATGIDSSQTSVADSITSGDIATGTSQSISATESTTTGTNTDLTGTDKSSGTLTDQSSATSGATSEATATVTDTTATQSGPTTTDLSGSDTTTSQTATGTGTGTGSEQTSGTTTEQTDSETETSNADQTTTTTDEQGTTTTQQTSGPTTTTDGSSEETTTNEAQSQGPTTRAPASSTHVATETEFTSGSITGHYTISQDPNYSTITAPITTTTHIDTTSGDTSTTTDVPIIIGVGGWFWFPLPGPGLVFPPFPVPIPPIVPPGSDPNDPEHTNNPTTKAPSSTKEETSTTATTSKACTATSGSGLGRRQDGGNDDGDSCELVLEFVVYPSDGSNSIITAAIYAQMISMVDTDSIVTSDSSSTGVLFWTVQMTTTQAEELIKFSNVATVYQTCSDSCFDPSTELVQQPNSPDDLVLVSQFQDQPLSWYRSNYVYEESGGRDVEVYIVDTGANLNNVEFTGGSNIAARARYLHARPSVESADNDNGGKNGHGTCMLSRMGGHRYGIAKNANPVIVRMPQRPGRVNTVEDYLEGIQRVVEDIGSGDKRAVVSMSWFYPRQQSNGAFTIKDVNGGDGFDAPRDAMRRMLRLLASKGVTLVTGSGNNGFSSIDGFPAGFGDSNAGLNYIPEMIVVGGVDPQGLNMYDGTNRDAAKGLPHVYAPGVDIQCADFDPAFGTYRSTKGTSPATAAVAGMAAYLIGLGSLQPFAEVDVSTPVKVKELMLEWAWERAPGLNTIFNGVRPADAGISSPSCPLVRRQDGDGSFPDLADCSQAETSTTVPTTLLTSTRQSSTVEESPTSIVEEPTVSSIEEPTSPVESPTTSPEESPATSPVESPTTSPVEQVTTSSPSPTVQVSVTTSEPPVATSTAIIYVCRAYVSPRNTNNCDCEPQNCMIGPGCSAHILLQGEDGCDENCNGCVIP</sequence>
<evidence type="ECO:0000256" key="4">
    <source>
        <dbReference type="PROSITE-ProRule" id="PRU01240"/>
    </source>
</evidence>
<dbReference type="EMBL" id="LKCW01000018">
    <property type="protein sequence ID" value="KPM44576.1"/>
    <property type="molecule type" value="Genomic_DNA"/>
</dbReference>
<dbReference type="PRINTS" id="PR00723">
    <property type="entry name" value="SUBTILISIN"/>
</dbReference>
<dbReference type="AlphaFoldDB" id="A0A0P7BCP8"/>
<feature type="region of interest" description="Disordered" evidence="5">
    <location>
        <begin position="73"/>
        <end position="492"/>
    </location>
</feature>
<dbReference type="InterPro" id="IPR050131">
    <property type="entry name" value="Peptidase_S8_subtilisin-like"/>
</dbReference>
<feature type="compositionally biased region" description="Polar residues" evidence="5">
    <location>
        <begin position="337"/>
        <end position="346"/>
    </location>
</feature>
<feature type="compositionally biased region" description="Low complexity" evidence="5">
    <location>
        <begin position="1092"/>
        <end position="1145"/>
    </location>
</feature>
<feature type="compositionally biased region" description="Polar residues" evidence="5">
    <location>
        <begin position="206"/>
        <end position="238"/>
    </location>
</feature>
<protein>
    <recommendedName>
        <fullName evidence="9">Peptidase S8/S53 domain-containing protein</fullName>
    </recommendedName>
</protein>
<evidence type="ECO:0000313" key="7">
    <source>
        <dbReference type="EMBL" id="KPM44576.1"/>
    </source>
</evidence>
<feature type="signal peptide" evidence="6">
    <location>
        <begin position="1"/>
        <end position="19"/>
    </location>
</feature>
<keyword evidence="8" id="KW-1185">Reference proteome</keyword>
<feature type="compositionally biased region" description="Low complexity" evidence="5">
    <location>
        <begin position="322"/>
        <end position="336"/>
    </location>
</feature>
<evidence type="ECO:0000256" key="1">
    <source>
        <dbReference type="ARBA" id="ARBA00011073"/>
    </source>
</evidence>
<feature type="compositionally biased region" description="Polar residues" evidence="5">
    <location>
        <begin position="295"/>
        <end position="321"/>
    </location>
</feature>
<feature type="chain" id="PRO_5006135658" description="Peptidase S8/S53 domain-containing protein" evidence="6">
    <location>
        <begin position="20"/>
        <end position="1206"/>
    </location>
</feature>
<dbReference type="InterPro" id="IPR015500">
    <property type="entry name" value="Peptidase_S8_subtilisin-rel"/>
</dbReference>
<dbReference type="SUPFAM" id="SSF52743">
    <property type="entry name" value="Subtilisin-like"/>
    <property type="match status" value="1"/>
</dbReference>
<keyword evidence="6" id="KW-0732">Signal</keyword>
<feature type="compositionally biased region" description="Polar residues" evidence="5">
    <location>
        <begin position="264"/>
        <end position="278"/>
    </location>
</feature>